<evidence type="ECO:0000259" key="10">
    <source>
        <dbReference type="Pfam" id="PF01420"/>
    </source>
</evidence>
<keyword evidence="6" id="KW-0949">S-adenosyl-L-methionine</keyword>
<gene>
    <name evidence="12" type="ORF">DGQ38_01130</name>
</gene>
<evidence type="ECO:0000256" key="9">
    <source>
        <dbReference type="ARBA" id="ARBA00047942"/>
    </source>
</evidence>
<comment type="caution">
    <text evidence="12">The sequence shown here is derived from an EMBL/GenBank/DDBJ whole genome shotgun (WGS) entry which is preliminary data.</text>
</comment>
<keyword evidence="8" id="KW-0238">DNA-binding</keyword>
<dbReference type="Pfam" id="PF01420">
    <property type="entry name" value="Methylase_S"/>
    <property type="match status" value="1"/>
</dbReference>
<dbReference type="GO" id="GO:0003677">
    <property type="term" value="F:DNA binding"/>
    <property type="evidence" value="ECO:0007669"/>
    <property type="project" value="UniProtKB-KW"/>
</dbReference>
<dbReference type="InterPro" id="IPR000055">
    <property type="entry name" value="Restrct_endonuc_typeI_TRD"/>
</dbReference>
<feature type="domain" description="DNA methylase adenine-specific" evidence="11">
    <location>
        <begin position="291"/>
        <end position="597"/>
    </location>
</feature>
<dbReference type="GO" id="GO:0009007">
    <property type="term" value="F:site-specific DNA-methyltransferase (adenine-specific) activity"/>
    <property type="evidence" value="ECO:0007669"/>
    <property type="project" value="UniProtKB-EC"/>
</dbReference>
<dbReference type="EMBL" id="DPMF01000019">
    <property type="protein sequence ID" value="HCV79637.1"/>
    <property type="molecule type" value="Genomic_DNA"/>
</dbReference>
<evidence type="ECO:0000256" key="1">
    <source>
        <dbReference type="ARBA" id="ARBA00006594"/>
    </source>
</evidence>
<dbReference type="Proteomes" id="UP000264330">
    <property type="component" value="Unassembled WGS sequence"/>
</dbReference>
<dbReference type="InterPro" id="IPR051537">
    <property type="entry name" value="DNA_Adenine_Mtase"/>
</dbReference>
<sequence length="863" mass="100045">MSEELIQRDLHKNPEKIGKWDYYNIGATSIKNLKEYGIIRNVDYGSEERKKVDALIVQKKNVIAIIEYKKPSEFKTEKQKNKAIKQELEVAKKLSAHIIIATDRKDTIWVNTLTGNKIKDENGQFIKEDFDKNDENLPDLIEKIKFSINELNDQIKPKQLVNPTDLAKQIWQDIWSVTGATPENCLYTFVELFIFKYLSDLGVLKGSFNFHTLYSNYEVNTEDEVLDNYATSVRPKIKTLFPENPIDKTTIINGTIFVSKDQKAVKGYSTVFKKVLKKFKDYGKLEHIDYDFKSQLFESFLKESISKKNWGQFFTPIKVVRAIVEMAKDEIKVGAEICDPACGVGKFLLEPIITKLDQFYEIKKGKLIPKITIHGYDKGFDKDEQKTIILAKANMLIYFSDLIKENTGITKEFSKLFNESFVLKTNSILGTLSEPVENKYDLIVTNPPYVTSGSSNLKEEIKKDGDLVNYYKINAIGVEGLFMEWIVRALKPNGKAFIIVPDGIFNRQNDKNLRQFLLDECYIDGIVSLPIKTFFTTPKRTYILCLTKKPNKKALQTDPVFTYFASEIGESRDVYRFDTEQDDLSESVLLYSFFKGNKKGFEKMNTDTRCKIQPIDKFKSENHWCIERWWSNEEKEELGVADEILKLKIEEFPTLLDEVSNSIISIKEEVQELVSIDDKPKFIKKKIKDIFDLKQRTNNSKFTKTFIDKNKGTIPVHSASKFPDNVDYGYVKDNLKGVKYFENCLTWNIDGSIGKVYFRKGRFSLSEKVIPLVVHEEYKKDFDLLFLKYAIEMEFQKHYFGFDNKAGKSRIQNIEIPIPVDKNGKFDILIQKQLAEKFKRLEEIKKSISDELDKVSSTEIDFE</sequence>
<protein>
    <recommendedName>
        <fullName evidence="3">site-specific DNA-methyltransferase (adenine-specific)</fullName>
        <ecNumber evidence="3">2.1.1.72</ecNumber>
    </recommendedName>
</protein>
<dbReference type="PRINTS" id="PR00507">
    <property type="entry name" value="N12N6MTFRASE"/>
</dbReference>
<dbReference type="Gene3D" id="3.90.220.20">
    <property type="entry name" value="DNA methylase specificity domains"/>
    <property type="match status" value="1"/>
</dbReference>
<dbReference type="SUPFAM" id="SSF116734">
    <property type="entry name" value="DNA methylase specificity domain"/>
    <property type="match status" value="1"/>
</dbReference>
<dbReference type="Pfam" id="PF02384">
    <property type="entry name" value="N6_Mtase"/>
    <property type="match status" value="1"/>
</dbReference>
<dbReference type="PANTHER" id="PTHR42933">
    <property type="entry name" value="SLR6095 PROTEIN"/>
    <property type="match status" value="1"/>
</dbReference>
<evidence type="ECO:0000256" key="5">
    <source>
        <dbReference type="ARBA" id="ARBA00022679"/>
    </source>
</evidence>
<reference evidence="12 13" key="1">
    <citation type="journal article" date="2018" name="Nat. Biotechnol.">
        <title>A standardized bacterial taxonomy based on genome phylogeny substantially revises the tree of life.</title>
        <authorList>
            <person name="Parks D.H."/>
            <person name="Chuvochina M."/>
            <person name="Waite D.W."/>
            <person name="Rinke C."/>
            <person name="Skarshewski A."/>
            <person name="Chaumeil P.A."/>
            <person name="Hugenholtz P."/>
        </authorList>
    </citation>
    <scope>NUCLEOTIDE SEQUENCE [LARGE SCALE GENOMIC DNA]</scope>
    <source>
        <strain evidence="12">UBA9359</strain>
    </source>
</reference>
<evidence type="ECO:0000313" key="13">
    <source>
        <dbReference type="Proteomes" id="UP000264330"/>
    </source>
</evidence>
<comment type="similarity">
    <text evidence="2">Belongs to the type-I restriction system S methylase family.</text>
</comment>
<proteinExistence type="inferred from homology"/>
<dbReference type="EC" id="2.1.1.72" evidence="3"/>
<dbReference type="GO" id="GO:0009307">
    <property type="term" value="P:DNA restriction-modification system"/>
    <property type="evidence" value="ECO:0007669"/>
    <property type="project" value="UniProtKB-KW"/>
</dbReference>
<accession>A0A3D5IV25</accession>
<name>A0A3D5IV25_9FLAO</name>
<evidence type="ECO:0000313" key="12">
    <source>
        <dbReference type="EMBL" id="HCV79637.1"/>
    </source>
</evidence>
<evidence type="ECO:0000256" key="6">
    <source>
        <dbReference type="ARBA" id="ARBA00022691"/>
    </source>
</evidence>
<comment type="similarity">
    <text evidence="1">Belongs to the N(4)/N(6)-methyltransferase family.</text>
</comment>
<evidence type="ECO:0000256" key="2">
    <source>
        <dbReference type="ARBA" id="ARBA00010923"/>
    </source>
</evidence>
<dbReference type="InterPro" id="IPR044946">
    <property type="entry name" value="Restrct_endonuc_typeI_TRD_sf"/>
</dbReference>
<comment type="catalytic activity">
    <reaction evidence="9">
        <text>a 2'-deoxyadenosine in DNA + S-adenosyl-L-methionine = an N(6)-methyl-2'-deoxyadenosine in DNA + S-adenosyl-L-homocysteine + H(+)</text>
        <dbReference type="Rhea" id="RHEA:15197"/>
        <dbReference type="Rhea" id="RHEA-COMP:12418"/>
        <dbReference type="Rhea" id="RHEA-COMP:12419"/>
        <dbReference type="ChEBI" id="CHEBI:15378"/>
        <dbReference type="ChEBI" id="CHEBI:57856"/>
        <dbReference type="ChEBI" id="CHEBI:59789"/>
        <dbReference type="ChEBI" id="CHEBI:90615"/>
        <dbReference type="ChEBI" id="CHEBI:90616"/>
        <dbReference type="EC" id="2.1.1.72"/>
    </reaction>
</comment>
<evidence type="ECO:0000256" key="8">
    <source>
        <dbReference type="ARBA" id="ARBA00023125"/>
    </source>
</evidence>
<keyword evidence="7" id="KW-0680">Restriction system</keyword>
<dbReference type="InterPro" id="IPR003356">
    <property type="entry name" value="DNA_methylase_A-5"/>
</dbReference>
<dbReference type="GO" id="GO:0008170">
    <property type="term" value="F:N-methyltransferase activity"/>
    <property type="evidence" value="ECO:0007669"/>
    <property type="project" value="InterPro"/>
</dbReference>
<dbReference type="InterPro" id="IPR002052">
    <property type="entry name" value="DNA_methylase_N6_adenine_CS"/>
</dbReference>
<evidence type="ECO:0000259" key="11">
    <source>
        <dbReference type="Pfam" id="PF02384"/>
    </source>
</evidence>
<keyword evidence="5" id="KW-0808">Transferase</keyword>
<evidence type="ECO:0000256" key="3">
    <source>
        <dbReference type="ARBA" id="ARBA00011900"/>
    </source>
</evidence>
<feature type="domain" description="Type I restriction modification DNA specificity" evidence="10">
    <location>
        <begin position="684"/>
        <end position="852"/>
    </location>
</feature>
<dbReference type="RefSeq" id="WP_274971731.1">
    <property type="nucleotide sequence ID" value="NZ_CALFQJ010000181.1"/>
</dbReference>
<organism evidence="12 13">
    <name type="scientific">Zunongwangia profunda</name>
    <dbReference type="NCBI Taxonomy" id="398743"/>
    <lineage>
        <taxon>Bacteria</taxon>
        <taxon>Pseudomonadati</taxon>
        <taxon>Bacteroidota</taxon>
        <taxon>Flavobacteriia</taxon>
        <taxon>Flavobacteriales</taxon>
        <taxon>Flavobacteriaceae</taxon>
        <taxon>Zunongwangia</taxon>
    </lineage>
</organism>
<dbReference type="InterPro" id="IPR029063">
    <property type="entry name" value="SAM-dependent_MTases_sf"/>
</dbReference>
<dbReference type="PROSITE" id="PS00092">
    <property type="entry name" value="N6_MTASE"/>
    <property type="match status" value="1"/>
</dbReference>
<evidence type="ECO:0000256" key="4">
    <source>
        <dbReference type="ARBA" id="ARBA00022603"/>
    </source>
</evidence>
<dbReference type="PANTHER" id="PTHR42933:SF3">
    <property type="entry name" value="TYPE I RESTRICTION ENZYME MJAVIII METHYLASE SUBUNIT"/>
    <property type="match status" value="1"/>
</dbReference>
<dbReference type="SUPFAM" id="SSF53335">
    <property type="entry name" value="S-adenosyl-L-methionine-dependent methyltransferases"/>
    <property type="match status" value="1"/>
</dbReference>
<dbReference type="GO" id="GO:0032259">
    <property type="term" value="P:methylation"/>
    <property type="evidence" value="ECO:0007669"/>
    <property type="project" value="UniProtKB-KW"/>
</dbReference>
<dbReference type="Gene3D" id="3.40.50.150">
    <property type="entry name" value="Vaccinia Virus protein VP39"/>
    <property type="match status" value="1"/>
</dbReference>
<evidence type="ECO:0000256" key="7">
    <source>
        <dbReference type="ARBA" id="ARBA00022747"/>
    </source>
</evidence>
<dbReference type="AlphaFoldDB" id="A0A3D5IV25"/>
<keyword evidence="4" id="KW-0489">Methyltransferase</keyword>